<protein>
    <recommendedName>
        <fullName evidence="2">Minor extracellular protease Epr GA-like domain-containing protein</fullName>
    </recommendedName>
</protein>
<dbReference type="AlphaFoldDB" id="A0A2K4FBN5"/>
<dbReference type="RefSeq" id="WP_206169775.1">
    <property type="nucleotide sequence ID" value="NZ_PPPX01000012.1"/>
</dbReference>
<dbReference type="EMBL" id="PPPX01000012">
    <property type="protein sequence ID" value="POA08711.1"/>
    <property type="molecule type" value="Genomic_DNA"/>
</dbReference>
<feature type="non-terminal residue" evidence="3">
    <location>
        <position position="116"/>
    </location>
</feature>
<organism evidence="3 4">
    <name type="scientific">Staphylococcus argensis</name>
    <dbReference type="NCBI Taxonomy" id="1607738"/>
    <lineage>
        <taxon>Bacteria</taxon>
        <taxon>Bacillati</taxon>
        <taxon>Bacillota</taxon>
        <taxon>Bacilli</taxon>
        <taxon>Bacillales</taxon>
        <taxon>Staphylococcaceae</taxon>
        <taxon>Staphylococcus</taxon>
    </lineage>
</organism>
<evidence type="ECO:0000313" key="4">
    <source>
        <dbReference type="Proteomes" id="UP000242712"/>
    </source>
</evidence>
<accession>A0A2K4FBN5</accession>
<evidence type="ECO:0000259" key="2">
    <source>
        <dbReference type="Pfam" id="PF22775"/>
    </source>
</evidence>
<dbReference type="InterPro" id="IPR054725">
    <property type="entry name" value="Epr_GA-like"/>
</dbReference>
<gene>
    <name evidence="3" type="ORF">CD039_08710</name>
</gene>
<comment type="caution">
    <text evidence="3">The sequence shown here is derived from an EMBL/GenBank/DDBJ whole genome shotgun (WGS) entry which is preliminary data.</text>
</comment>
<feature type="domain" description="Minor extracellular protease Epr GA-like" evidence="2">
    <location>
        <begin position="68"/>
        <end position="116"/>
    </location>
</feature>
<feature type="compositionally biased region" description="Low complexity" evidence="1">
    <location>
        <begin position="55"/>
        <end position="67"/>
    </location>
</feature>
<dbReference type="Pfam" id="PF22775">
    <property type="entry name" value="GA_3"/>
    <property type="match status" value="2"/>
</dbReference>
<dbReference type="GeneID" id="98299040"/>
<feature type="domain" description="Minor extracellular protease Epr GA-like" evidence="2">
    <location>
        <begin position="1"/>
        <end position="65"/>
    </location>
</feature>
<feature type="region of interest" description="Disordered" evidence="1">
    <location>
        <begin position="1"/>
        <end position="116"/>
    </location>
</feature>
<evidence type="ECO:0000313" key="3">
    <source>
        <dbReference type="EMBL" id="POA08711.1"/>
    </source>
</evidence>
<reference evidence="3 4" key="1">
    <citation type="submission" date="2017-08" db="EMBL/GenBank/DDBJ databases">
        <title>Draft genome sequences of 64 type strains of genus Staph aureus.</title>
        <authorList>
            <person name="Cole K."/>
            <person name="Golubchik T."/>
            <person name="Russell J."/>
            <person name="Foster D."/>
            <person name="Llewelyn M."/>
            <person name="Wilson D."/>
            <person name="Crook D."/>
            <person name="Paul J."/>
        </authorList>
    </citation>
    <scope>NUCLEOTIDE SEQUENCE [LARGE SCALE GENOMIC DNA]</scope>
    <source>
        <strain evidence="3 4">DSM 29875</strain>
    </source>
</reference>
<keyword evidence="4" id="KW-1185">Reference proteome</keyword>
<evidence type="ECO:0000256" key="1">
    <source>
        <dbReference type="SAM" id="MobiDB-lite"/>
    </source>
</evidence>
<sequence>NADGLITPDEHEALEKANQDAADAKKNAQDKVDALPSDQRGNMPAELDKLHGIDVPDVNDSDSNGVSDDVDNQRSEAQLAVEAAKNADQAAQDKLKEANADGLITPDEHEALEKAN</sequence>
<dbReference type="Proteomes" id="UP000242712">
    <property type="component" value="Unassembled WGS sequence"/>
</dbReference>
<name>A0A2K4FBN5_9STAP</name>
<feature type="compositionally biased region" description="Basic and acidic residues" evidence="1">
    <location>
        <begin position="8"/>
        <end position="33"/>
    </location>
</feature>
<feature type="compositionally biased region" description="Basic and acidic residues" evidence="1">
    <location>
        <begin position="106"/>
        <end position="116"/>
    </location>
</feature>
<proteinExistence type="predicted"/>
<feature type="non-terminal residue" evidence="3">
    <location>
        <position position="1"/>
    </location>
</feature>